<dbReference type="NCBIfam" id="TIGR00212">
    <property type="entry name" value="hemC"/>
    <property type="match status" value="1"/>
</dbReference>
<keyword evidence="5 8" id="KW-0808">Transferase</keyword>
<organism evidence="11 12">
    <name type="scientific">Pseudobythopirellula maris</name>
    <dbReference type="NCBI Taxonomy" id="2527991"/>
    <lineage>
        <taxon>Bacteria</taxon>
        <taxon>Pseudomonadati</taxon>
        <taxon>Planctomycetota</taxon>
        <taxon>Planctomycetia</taxon>
        <taxon>Pirellulales</taxon>
        <taxon>Lacipirellulaceae</taxon>
        <taxon>Pseudobythopirellula</taxon>
    </lineage>
</organism>
<name>A0A5C5ZML9_9BACT</name>
<reference evidence="11 12" key="1">
    <citation type="submission" date="2019-02" db="EMBL/GenBank/DDBJ databases">
        <title>Deep-cultivation of Planctomycetes and their phenomic and genomic characterization uncovers novel biology.</title>
        <authorList>
            <person name="Wiegand S."/>
            <person name="Jogler M."/>
            <person name="Boedeker C."/>
            <person name="Pinto D."/>
            <person name="Vollmers J."/>
            <person name="Rivas-Marin E."/>
            <person name="Kohn T."/>
            <person name="Peeters S.H."/>
            <person name="Heuer A."/>
            <person name="Rast P."/>
            <person name="Oberbeckmann S."/>
            <person name="Bunk B."/>
            <person name="Jeske O."/>
            <person name="Meyerdierks A."/>
            <person name="Storesund J.E."/>
            <person name="Kallscheuer N."/>
            <person name="Luecker S."/>
            <person name="Lage O.M."/>
            <person name="Pohl T."/>
            <person name="Merkel B.J."/>
            <person name="Hornburger P."/>
            <person name="Mueller R.-W."/>
            <person name="Bruemmer F."/>
            <person name="Labrenz M."/>
            <person name="Spormann A.M."/>
            <person name="Op Den Camp H."/>
            <person name="Overmann J."/>
            <person name="Amann R."/>
            <person name="Jetten M.S.M."/>
            <person name="Mascher T."/>
            <person name="Medema M.H."/>
            <person name="Devos D.P."/>
            <person name="Kaster A.-K."/>
            <person name="Ovreas L."/>
            <person name="Rohde M."/>
            <person name="Galperin M.Y."/>
            <person name="Jogler C."/>
        </authorList>
    </citation>
    <scope>NUCLEOTIDE SEQUENCE [LARGE SCALE GENOMIC DNA]</scope>
    <source>
        <strain evidence="11 12">Mal64</strain>
    </source>
</reference>
<dbReference type="SUPFAM" id="SSF54782">
    <property type="entry name" value="Porphobilinogen deaminase (hydroxymethylbilane synthase), C-terminal domain"/>
    <property type="match status" value="1"/>
</dbReference>
<dbReference type="AlphaFoldDB" id="A0A5C5ZML9"/>
<comment type="catalytic activity">
    <reaction evidence="7 8">
        <text>4 porphobilinogen + H2O = hydroxymethylbilane + 4 NH4(+)</text>
        <dbReference type="Rhea" id="RHEA:13185"/>
        <dbReference type="ChEBI" id="CHEBI:15377"/>
        <dbReference type="ChEBI" id="CHEBI:28938"/>
        <dbReference type="ChEBI" id="CHEBI:57845"/>
        <dbReference type="ChEBI" id="CHEBI:58126"/>
        <dbReference type="EC" id="2.5.1.61"/>
    </reaction>
</comment>
<feature type="domain" description="Porphobilinogen deaminase C-terminal" evidence="10">
    <location>
        <begin position="231"/>
        <end position="298"/>
    </location>
</feature>
<evidence type="ECO:0000256" key="1">
    <source>
        <dbReference type="ARBA" id="ARBA00002869"/>
    </source>
</evidence>
<evidence type="ECO:0000313" key="12">
    <source>
        <dbReference type="Proteomes" id="UP000315440"/>
    </source>
</evidence>
<dbReference type="PRINTS" id="PR00151">
    <property type="entry name" value="PORPHBDMNASE"/>
</dbReference>
<evidence type="ECO:0000256" key="4">
    <source>
        <dbReference type="ARBA" id="ARBA00011245"/>
    </source>
</evidence>
<dbReference type="Gene3D" id="3.30.160.40">
    <property type="entry name" value="Porphobilinogen deaminase, C-terminal domain"/>
    <property type="match status" value="1"/>
</dbReference>
<dbReference type="Pfam" id="PF01379">
    <property type="entry name" value="Porphobil_deam"/>
    <property type="match status" value="1"/>
</dbReference>
<dbReference type="Pfam" id="PF03900">
    <property type="entry name" value="Porphobil_deamC"/>
    <property type="match status" value="1"/>
</dbReference>
<dbReference type="Proteomes" id="UP000315440">
    <property type="component" value="Unassembled WGS sequence"/>
</dbReference>
<dbReference type="InterPro" id="IPR036803">
    <property type="entry name" value="Porphobilinogen_deaminase_C_sf"/>
</dbReference>
<comment type="cofactor">
    <cofactor evidence="8">
        <name>dipyrromethane</name>
        <dbReference type="ChEBI" id="CHEBI:60342"/>
    </cofactor>
    <text evidence="8">Binds 1 dipyrromethane group covalently.</text>
</comment>
<dbReference type="RefSeq" id="WP_146399105.1">
    <property type="nucleotide sequence ID" value="NZ_SJPQ01000002.1"/>
</dbReference>
<protein>
    <recommendedName>
        <fullName evidence="8">Porphobilinogen deaminase</fullName>
        <shortName evidence="8">PBG</shortName>
        <ecNumber evidence="8">2.5.1.61</ecNumber>
    </recommendedName>
    <alternativeName>
        <fullName evidence="8">Hydroxymethylbilane synthase</fullName>
        <shortName evidence="8">HMBS</shortName>
    </alternativeName>
    <alternativeName>
        <fullName evidence="8">Pre-uroporphyrinogen synthase</fullName>
    </alternativeName>
</protein>
<dbReference type="InterPro" id="IPR022418">
    <property type="entry name" value="Porphobilinogen_deaminase_C"/>
</dbReference>
<dbReference type="InterPro" id="IPR000860">
    <property type="entry name" value="HemC"/>
</dbReference>
<dbReference type="PROSITE" id="PS00533">
    <property type="entry name" value="PORPHOBILINOGEN_DEAM"/>
    <property type="match status" value="1"/>
</dbReference>
<evidence type="ECO:0000256" key="8">
    <source>
        <dbReference type="HAMAP-Rule" id="MF_00260"/>
    </source>
</evidence>
<proteinExistence type="inferred from homology"/>
<comment type="caution">
    <text evidence="11">The sequence shown here is derived from an EMBL/GenBank/DDBJ whole genome shotgun (WGS) entry which is preliminary data.</text>
</comment>
<comment type="function">
    <text evidence="1 8">Tetrapolymerization of the monopyrrole PBG into the hydroxymethylbilane pre-uroporphyrinogen in several discrete steps.</text>
</comment>
<evidence type="ECO:0000259" key="9">
    <source>
        <dbReference type="Pfam" id="PF01379"/>
    </source>
</evidence>
<accession>A0A5C5ZML9</accession>
<dbReference type="GO" id="GO:0004418">
    <property type="term" value="F:hydroxymethylbilane synthase activity"/>
    <property type="evidence" value="ECO:0007669"/>
    <property type="project" value="UniProtKB-UniRule"/>
</dbReference>
<dbReference type="PANTHER" id="PTHR11557:SF0">
    <property type="entry name" value="PORPHOBILINOGEN DEAMINASE"/>
    <property type="match status" value="1"/>
</dbReference>
<sequence>MSDSTIRIGTRGSRLARWQADWVAGELRRLGHEVAIVEITTAGDAQKTGPIGAIGTQGVFTKEIQRALLAGSVDLAVHSLKDLPTTPTPGLVLAAVPERESPFDALIVRQDRIDGGAATLDSLPRGARVGTGSVRRKAQLLHLRPDLVVGDLRGNVETRLAKLEAGEHDAIVLAEAGLVRLGLRGRITQRLAGVIIPAPGQGALGLECRADDTATSEAANRLNRHEDHAATTAERAALARLEGGCLAALGAHALAENETLALTALVLSESGDRCLQVDEVGPLAEAQALGERVADALLAQGAAALLRERQA</sequence>
<comment type="subunit">
    <text evidence="4 8">Monomer.</text>
</comment>
<dbReference type="HAMAP" id="MF_00260">
    <property type="entry name" value="Porphobil_deam"/>
    <property type="match status" value="1"/>
</dbReference>
<dbReference type="InterPro" id="IPR022419">
    <property type="entry name" value="Porphobilin_deaminase_cofac_BS"/>
</dbReference>
<dbReference type="SUPFAM" id="SSF53850">
    <property type="entry name" value="Periplasmic binding protein-like II"/>
    <property type="match status" value="1"/>
</dbReference>
<comment type="pathway">
    <text evidence="2">Porphyrin-containing compound metabolism; protoporphyrin-IX biosynthesis; coproporphyrinogen-III from 5-aminolevulinate: step 2/4.</text>
</comment>
<keyword evidence="6 8" id="KW-0627">Porphyrin biosynthesis</keyword>
<dbReference type="PANTHER" id="PTHR11557">
    <property type="entry name" value="PORPHOBILINOGEN DEAMINASE"/>
    <property type="match status" value="1"/>
</dbReference>
<evidence type="ECO:0000256" key="7">
    <source>
        <dbReference type="ARBA" id="ARBA00048169"/>
    </source>
</evidence>
<dbReference type="OrthoDB" id="9810298at2"/>
<feature type="modified residue" description="S-(dipyrrolylmethanemethyl)cysteine" evidence="8">
    <location>
        <position position="245"/>
    </location>
</feature>
<gene>
    <name evidence="8 11" type="primary">hemC</name>
    <name evidence="11" type="ORF">Mal64_17060</name>
</gene>
<dbReference type="GO" id="GO:0006782">
    <property type="term" value="P:protoporphyrinogen IX biosynthetic process"/>
    <property type="evidence" value="ECO:0007669"/>
    <property type="project" value="UniProtKB-UniRule"/>
</dbReference>
<evidence type="ECO:0000256" key="6">
    <source>
        <dbReference type="ARBA" id="ARBA00023244"/>
    </source>
</evidence>
<keyword evidence="12" id="KW-1185">Reference proteome</keyword>
<evidence type="ECO:0000256" key="5">
    <source>
        <dbReference type="ARBA" id="ARBA00022679"/>
    </source>
</evidence>
<evidence type="ECO:0000256" key="2">
    <source>
        <dbReference type="ARBA" id="ARBA00004735"/>
    </source>
</evidence>
<dbReference type="EMBL" id="SJPQ01000002">
    <property type="protein sequence ID" value="TWT88227.1"/>
    <property type="molecule type" value="Genomic_DNA"/>
</dbReference>
<feature type="domain" description="Porphobilinogen deaminase N-terminal" evidence="9">
    <location>
        <begin position="6"/>
        <end position="216"/>
    </location>
</feature>
<dbReference type="Gene3D" id="3.40.190.10">
    <property type="entry name" value="Periplasmic binding protein-like II"/>
    <property type="match status" value="2"/>
</dbReference>
<dbReference type="InterPro" id="IPR022417">
    <property type="entry name" value="Porphobilin_deaminase_N"/>
</dbReference>
<dbReference type="EC" id="2.5.1.61" evidence="8"/>
<comment type="similarity">
    <text evidence="3 8">Belongs to the HMBS family.</text>
</comment>
<dbReference type="GO" id="GO:0005737">
    <property type="term" value="C:cytoplasm"/>
    <property type="evidence" value="ECO:0007669"/>
    <property type="project" value="UniProtKB-UniRule"/>
</dbReference>
<evidence type="ECO:0000256" key="3">
    <source>
        <dbReference type="ARBA" id="ARBA00005638"/>
    </source>
</evidence>
<evidence type="ECO:0000313" key="11">
    <source>
        <dbReference type="EMBL" id="TWT88227.1"/>
    </source>
</evidence>
<evidence type="ECO:0000259" key="10">
    <source>
        <dbReference type="Pfam" id="PF03900"/>
    </source>
</evidence>
<dbReference type="PIRSF" id="PIRSF001438">
    <property type="entry name" value="4pyrrol_synth_OHMeBilane_synth"/>
    <property type="match status" value="1"/>
</dbReference>
<dbReference type="FunFam" id="3.40.190.10:FF:000005">
    <property type="entry name" value="Porphobilinogen deaminase"/>
    <property type="match status" value="1"/>
</dbReference>
<comment type="miscellaneous">
    <text evidence="8">The porphobilinogen subunits are added to the dipyrromethane group.</text>
</comment>